<dbReference type="SUPFAM" id="SSF52402">
    <property type="entry name" value="Adenine nucleotide alpha hydrolases-like"/>
    <property type="match status" value="1"/>
</dbReference>
<dbReference type="EMBL" id="AP026708">
    <property type="protein sequence ID" value="BDQ34719.1"/>
    <property type="molecule type" value="Genomic_DNA"/>
</dbReference>
<dbReference type="PANTHER" id="PTHR43284">
    <property type="entry name" value="ASPARAGINE SYNTHETASE (GLUTAMINE-HYDROLYZING)"/>
    <property type="match status" value="1"/>
</dbReference>
<dbReference type="CDD" id="cd00712">
    <property type="entry name" value="AsnB"/>
    <property type="match status" value="1"/>
</dbReference>
<comment type="pathway">
    <text evidence="1">Amino-acid biosynthesis; L-asparagine biosynthesis; L-asparagine from L-aspartate (L-Gln route): step 1/1.</text>
</comment>
<evidence type="ECO:0000259" key="8">
    <source>
        <dbReference type="PROSITE" id="PS51278"/>
    </source>
</evidence>
<reference evidence="9" key="1">
    <citation type="submission" date="2022-08" db="EMBL/GenBank/DDBJ databases">
        <title>Genome Sequence of the sulphate-reducing bacterium, Pseudodesulfovibrio portus JCM14722.</title>
        <authorList>
            <person name="Kondo R."/>
            <person name="Kataoka T."/>
        </authorList>
    </citation>
    <scope>NUCLEOTIDE SEQUENCE</scope>
    <source>
        <strain evidence="9">JCM 14722</strain>
    </source>
</reference>
<name>A0ABM8ATD2_9BACT</name>
<organism evidence="9 10">
    <name type="scientific">Pseudodesulfovibrio portus</name>
    <dbReference type="NCBI Taxonomy" id="231439"/>
    <lineage>
        <taxon>Bacteria</taxon>
        <taxon>Pseudomonadati</taxon>
        <taxon>Thermodesulfobacteriota</taxon>
        <taxon>Desulfovibrionia</taxon>
        <taxon>Desulfovibrionales</taxon>
        <taxon>Desulfovibrionaceae</taxon>
    </lineage>
</organism>
<dbReference type="EC" id="6.3.5.4" evidence="3"/>
<feature type="domain" description="Glutamine amidotransferase type-2" evidence="8">
    <location>
        <begin position="2"/>
        <end position="209"/>
    </location>
</feature>
<dbReference type="InterPro" id="IPR001962">
    <property type="entry name" value="Asn_synthase"/>
</dbReference>
<proteinExistence type="inferred from homology"/>
<keyword evidence="6" id="KW-0315">Glutamine amidotransferase</keyword>
<gene>
    <name evidence="9" type="ORF">JCM14722_22610</name>
</gene>
<evidence type="ECO:0000256" key="3">
    <source>
        <dbReference type="ARBA" id="ARBA00012737"/>
    </source>
</evidence>
<accession>A0ABM8ATD2</accession>
<evidence type="ECO:0000256" key="6">
    <source>
        <dbReference type="ARBA" id="ARBA00022962"/>
    </source>
</evidence>
<dbReference type="SUPFAM" id="SSF56235">
    <property type="entry name" value="N-terminal nucleophile aminohydrolases (Ntn hydrolases)"/>
    <property type="match status" value="1"/>
</dbReference>
<dbReference type="InterPro" id="IPR029055">
    <property type="entry name" value="Ntn_hydrolases_N"/>
</dbReference>
<evidence type="ECO:0000256" key="7">
    <source>
        <dbReference type="ARBA" id="ARBA00048741"/>
    </source>
</evidence>
<dbReference type="PROSITE" id="PS51278">
    <property type="entry name" value="GATASE_TYPE_2"/>
    <property type="match status" value="1"/>
</dbReference>
<dbReference type="Gene3D" id="3.60.20.10">
    <property type="entry name" value="Glutamine Phosphoribosylpyrophosphate, subunit 1, domain 1"/>
    <property type="match status" value="1"/>
</dbReference>
<evidence type="ECO:0000256" key="5">
    <source>
        <dbReference type="ARBA" id="ARBA00022840"/>
    </source>
</evidence>
<comment type="similarity">
    <text evidence="2">Belongs to the asparagine synthetase family.</text>
</comment>
<evidence type="ECO:0000256" key="1">
    <source>
        <dbReference type="ARBA" id="ARBA00005187"/>
    </source>
</evidence>
<dbReference type="PANTHER" id="PTHR43284:SF1">
    <property type="entry name" value="ASPARAGINE SYNTHETASE"/>
    <property type="match status" value="1"/>
</dbReference>
<keyword evidence="4" id="KW-0547">Nucleotide-binding</keyword>
<dbReference type="InterPro" id="IPR006426">
    <property type="entry name" value="Asn_synth_AEB"/>
</dbReference>
<dbReference type="RefSeq" id="WP_264981613.1">
    <property type="nucleotide sequence ID" value="NZ_AP026708.1"/>
</dbReference>
<dbReference type="NCBIfam" id="TIGR01536">
    <property type="entry name" value="asn_synth_AEB"/>
    <property type="match status" value="1"/>
</dbReference>
<dbReference type="InterPro" id="IPR014729">
    <property type="entry name" value="Rossmann-like_a/b/a_fold"/>
</dbReference>
<dbReference type="PIRSF" id="PIRSF001589">
    <property type="entry name" value="Asn_synthetase_glu-h"/>
    <property type="match status" value="1"/>
</dbReference>
<dbReference type="Pfam" id="PF00733">
    <property type="entry name" value="Asn_synthase"/>
    <property type="match status" value="1"/>
</dbReference>
<dbReference type="InterPro" id="IPR051786">
    <property type="entry name" value="ASN_synthetase/amidase"/>
</dbReference>
<dbReference type="InterPro" id="IPR033738">
    <property type="entry name" value="AsnB_N"/>
</dbReference>
<dbReference type="CDD" id="cd01991">
    <property type="entry name" value="Asn_synthase_B_C"/>
    <property type="match status" value="1"/>
</dbReference>
<dbReference type="Gene3D" id="3.40.50.620">
    <property type="entry name" value="HUPs"/>
    <property type="match status" value="1"/>
</dbReference>
<dbReference type="InterPro" id="IPR017932">
    <property type="entry name" value="GATase_2_dom"/>
</dbReference>
<evidence type="ECO:0000256" key="4">
    <source>
        <dbReference type="ARBA" id="ARBA00022741"/>
    </source>
</evidence>
<dbReference type="Proteomes" id="UP001061361">
    <property type="component" value="Chromosome"/>
</dbReference>
<sequence>MCGIFGVIGHIDPGRAAACRDLMAHRGPDGAGLWTGDGVTLGHRRLSILDLSDRGGQPMAYADGRYRIVYNGELYNFVEVRAELEARGETFVSDSDTEVLLAAYAVWGPDCMDRFNGMWALAIWDDAERTLFLARDRFGKKPLFYARTGCGFVFASEMKAIMPLMDTIEPHDELTRSSRRIMHYESTDECLIKGISRFPAGHFGVLRDGELRLTRWWNTLDHVMDVPDSFEERAELFREIFLDACRIRMRSDVPIGCALSGGLDSSSVICSVAHVARHASGSRISSDFQHAFNAGFPGTPQDETPYARRVADHLGIPLTTLTVDPLASVNELYSQLYLFEEMHLTMPLPFMLTYGAIREGGVTVTLDGHGTDECFAGYLFTAKEALADAGCNIRAARGVLDAFYYGRPQSTQFPATPRWKFVLDFHLQRLSRALKGAGGVSCRDSGHPRWKELDHLTRILYVATHESILPTLLRNYDRYSMANGVEIRMPFMDHRIVTLAFSLAWDDKVRDGYTKAVVRRGVDGIVPPDITWRRTKIGFNSPVVDWMKGPLKEFFLDEVHSQAFGQSALVDRELARTRLEGVIADPDATYAQGEAAWTALLPYFWEQAMLKGRR</sequence>
<evidence type="ECO:0000313" key="10">
    <source>
        <dbReference type="Proteomes" id="UP001061361"/>
    </source>
</evidence>
<keyword evidence="5" id="KW-0067">ATP-binding</keyword>
<evidence type="ECO:0000313" key="9">
    <source>
        <dbReference type="EMBL" id="BDQ34719.1"/>
    </source>
</evidence>
<keyword evidence="10" id="KW-1185">Reference proteome</keyword>
<protein>
    <recommendedName>
        <fullName evidence="3">asparagine synthase (glutamine-hydrolyzing)</fullName>
        <ecNumber evidence="3">6.3.5.4</ecNumber>
    </recommendedName>
</protein>
<dbReference type="Pfam" id="PF13522">
    <property type="entry name" value="GATase_6"/>
    <property type="match status" value="1"/>
</dbReference>
<comment type="catalytic activity">
    <reaction evidence="7">
        <text>L-aspartate + L-glutamine + ATP + H2O = L-asparagine + L-glutamate + AMP + diphosphate + H(+)</text>
        <dbReference type="Rhea" id="RHEA:12228"/>
        <dbReference type="ChEBI" id="CHEBI:15377"/>
        <dbReference type="ChEBI" id="CHEBI:15378"/>
        <dbReference type="ChEBI" id="CHEBI:29985"/>
        <dbReference type="ChEBI" id="CHEBI:29991"/>
        <dbReference type="ChEBI" id="CHEBI:30616"/>
        <dbReference type="ChEBI" id="CHEBI:33019"/>
        <dbReference type="ChEBI" id="CHEBI:58048"/>
        <dbReference type="ChEBI" id="CHEBI:58359"/>
        <dbReference type="ChEBI" id="CHEBI:456215"/>
        <dbReference type="EC" id="6.3.5.4"/>
    </reaction>
</comment>
<evidence type="ECO:0000256" key="2">
    <source>
        <dbReference type="ARBA" id="ARBA00005752"/>
    </source>
</evidence>